<accession>A0A832EJZ7</accession>
<dbReference type="GO" id="GO:0004222">
    <property type="term" value="F:metalloendopeptidase activity"/>
    <property type="evidence" value="ECO:0007669"/>
    <property type="project" value="TreeGrafter"/>
</dbReference>
<dbReference type="InterPro" id="IPR007863">
    <property type="entry name" value="Peptidase_M16_C"/>
</dbReference>
<evidence type="ECO:0000256" key="1">
    <source>
        <dbReference type="ARBA" id="ARBA00001947"/>
    </source>
</evidence>
<dbReference type="InterPro" id="IPR055130">
    <property type="entry name" value="PreP_C"/>
</dbReference>
<dbReference type="PANTHER" id="PTHR43016:SF13">
    <property type="entry name" value="PRESEQUENCE PROTEASE, MITOCHONDRIAL"/>
    <property type="match status" value="1"/>
</dbReference>
<gene>
    <name evidence="8" type="ORF">ENS06_11200</name>
</gene>
<protein>
    <submittedName>
        <fullName evidence="8">Peptidase M16</fullName>
    </submittedName>
</protein>
<evidence type="ECO:0000256" key="2">
    <source>
        <dbReference type="ARBA" id="ARBA00022670"/>
    </source>
</evidence>
<dbReference type="InterPro" id="IPR013578">
    <property type="entry name" value="Peptidase_M16C_assoc"/>
</dbReference>
<keyword evidence="5" id="KW-0862">Zinc</keyword>
<dbReference type="Gene3D" id="3.30.830.10">
    <property type="entry name" value="Metalloenzyme, LuxS/M16 peptidase-like"/>
    <property type="match status" value="4"/>
</dbReference>
<keyword evidence="6" id="KW-0482">Metalloprotease</keyword>
<dbReference type="Pfam" id="PF22516">
    <property type="entry name" value="PreP_C"/>
    <property type="match status" value="1"/>
</dbReference>
<comment type="caution">
    <text evidence="8">The sequence shown here is derived from an EMBL/GenBank/DDBJ whole genome shotgun (WGS) entry which is preliminary data.</text>
</comment>
<dbReference type="SMART" id="SM01264">
    <property type="entry name" value="M16C_associated"/>
    <property type="match status" value="1"/>
</dbReference>
<evidence type="ECO:0000256" key="4">
    <source>
        <dbReference type="ARBA" id="ARBA00022801"/>
    </source>
</evidence>
<dbReference type="Pfam" id="PF08367">
    <property type="entry name" value="M16C_assoc"/>
    <property type="match status" value="1"/>
</dbReference>
<dbReference type="FunFam" id="3.30.830.10:FF:000034">
    <property type="entry name" value="presequence protease 1, chloroplastic/mitochondrial"/>
    <property type="match status" value="1"/>
</dbReference>
<evidence type="ECO:0000256" key="5">
    <source>
        <dbReference type="ARBA" id="ARBA00022833"/>
    </source>
</evidence>
<feature type="domain" description="Peptidase M16C associated" evidence="7">
    <location>
        <begin position="457"/>
        <end position="706"/>
    </location>
</feature>
<evidence type="ECO:0000313" key="8">
    <source>
        <dbReference type="EMBL" id="HFK97870.1"/>
    </source>
</evidence>
<dbReference type="AlphaFoldDB" id="A0A832EJZ7"/>
<dbReference type="GO" id="GO:0046872">
    <property type="term" value="F:metal ion binding"/>
    <property type="evidence" value="ECO:0007669"/>
    <property type="project" value="UniProtKB-KW"/>
</dbReference>
<reference evidence="8" key="1">
    <citation type="journal article" date="2020" name="mSystems">
        <title>Genome- and Community-Level Interaction Insights into Carbon Utilization and Element Cycling Functions of Hydrothermarchaeota in Hydrothermal Sediment.</title>
        <authorList>
            <person name="Zhou Z."/>
            <person name="Liu Y."/>
            <person name="Xu W."/>
            <person name="Pan J."/>
            <person name="Luo Z.H."/>
            <person name="Li M."/>
        </authorList>
    </citation>
    <scope>NUCLEOTIDE SEQUENCE [LARGE SCALE GENOMIC DNA]</scope>
    <source>
        <strain evidence="8">SpSt-456</strain>
    </source>
</reference>
<organism evidence="8">
    <name type="scientific">Desulfacinum infernum</name>
    <dbReference type="NCBI Taxonomy" id="35837"/>
    <lineage>
        <taxon>Bacteria</taxon>
        <taxon>Pseudomonadati</taxon>
        <taxon>Thermodesulfobacteriota</taxon>
        <taxon>Syntrophobacteria</taxon>
        <taxon>Syntrophobacterales</taxon>
        <taxon>Syntrophobacteraceae</taxon>
        <taxon>Desulfacinum</taxon>
    </lineage>
</organism>
<dbReference type="Pfam" id="PF05193">
    <property type="entry name" value="Peptidase_M16_C"/>
    <property type="match status" value="1"/>
</dbReference>
<dbReference type="SUPFAM" id="SSF63411">
    <property type="entry name" value="LuxS/MPP-like metallohydrolase"/>
    <property type="match status" value="4"/>
</dbReference>
<dbReference type="GO" id="GO:0016485">
    <property type="term" value="P:protein processing"/>
    <property type="evidence" value="ECO:0007669"/>
    <property type="project" value="TreeGrafter"/>
</dbReference>
<keyword evidence="2" id="KW-0645">Protease</keyword>
<dbReference type="InterPro" id="IPR011249">
    <property type="entry name" value="Metalloenz_LuxS/M16"/>
</dbReference>
<dbReference type="PANTHER" id="PTHR43016">
    <property type="entry name" value="PRESEQUENCE PROTEASE"/>
    <property type="match status" value="1"/>
</dbReference>
<evidence type="ECO:0000256" key="3">
    <source>
        <dbReference type="ARBA" id="ARBA00022723"/>
    </source>
</evidence>
<dbReference type="InterPro" id="IPR011765">
    <property type="entry name" value="Pept_M16_N"/>
</dbReference>
<dbReference type="EMBL" id="DSTK01000034">
    <property type="protein sequence ID" value="HFK97870.1"/>
    <property type="molecule type" value="Genomic_DNA"/>
</dbReference>
<dbReference type="FunFam" id="3.30.830.10:FF:000009">
    <property type="entry name" value="Presequence protease, mitochondrial"/>
    <property type="match status" value="1"/>
</dbReference>
<dbReference type="Pfam" id="PF00675">
    <property type="entry name" value="Peptidase_M16"/>
    <property type="match status" value="1"/>
</dbReference>
<proteinExistence type="predicted"/>
<sequence>MSQWDDFRLEREVFIQEIKTIAKIYSHGPTGARILSMENDDENKVFGVTFRTPPKDATGLPHILEHSVLCGSRKYPVKEPFVELLKGSLQTFLNAFTYPDKTCYPVASQNHQDFYNLIDVYLDAVFYPKITPWIFKQEGWHYELEKADDPLTYKGVVYNEMRGAYSSPDRLVVEYSQQSLFPDTPYGLDSGGDPRVIPSLTYEQFKAFHETFYHPSNAWFYFYGDDDPQKRLHILQEVLKDFRRRPVDSAIPVQPPFSEPRRVAKTYAAGKDQPPKAMVTVNWLLAPTEPAETNLALHVLEYILLGMPGSPLRRALIESGLGEDLAGVGLEGELRQMMFSTGLKGVAPENMEKVEALVLGVLEDLAEKGIPRETVEAALNTVEFRLRENNTGQYPRGLALMLRALSTWLYDGDPLALVAFEKPLAALKEKALAGTRFLEDLLTRYWVQNQHRATLFLEPDTTLEERLRAEEARTLAAVKASLTPEDIQRIVEETETLRRLQETPDPPEALAAIPRLRLEDLDRENKRIPAAEERLAGVPVLTHDLFTNGIFYLDLAFDLSGVPASLLGYVPLFGRALLEMGTDKEDYVTLNERISRKTGGIFVQTSTGVCADGETPGAWLFLRGKALVRQVPDLCALLQDVITGVRLDQRDRFRQILLESKARKEAHLIPEGHRFVARRLKARFHRAHWVEEKMKGIESLYFLRRLVQRVESDWDGVLADLEEVRRCVLAFPGLRANVTVDAPSWDKAAASVEALLSSVPRHAVPPAPWNPDPLPPDEGFTGPVHVNYVAKGANLREAGFRFRGSALVVSHYLRTAYLWDRVRVQGGAYGAFSQLDRFSGDFALVSYRDPNVEKTLETYDHCADFLKGLSLHEDERTKAIIGVIGDLDRHLLPDAKGFTSFVRRLTGDDDEARQRMREEVLGTTVEDFRAFGDVLDVLRDKGRTVVLGSPASLHTLSERLRITQLL</sequence>
<evidence type="ECO:0000259" key="7">
    <source>
        <dbReference type="SMART" id="SM01264"/>
    </source>
</evidence>
<keyword evidence="4" id="KW-0378">Hydrolase</keyword>
<evidence type="ECO:0000256" key="6">
    <source>
        <dbReference type="ARBA" id="ARBA00023049"/>
    </source>
</evidence>
<name>A0A832EJZ7_9BACT</name>
<keyword evidence="3" id="KW-0479">Metal-binding</keyword>
<comment type="cofactor">
    <cofactor evidence="1">
        <name>Zn(2+)</name>
        <dbReference type="ChEBI" id="CHEBI:29105"/>
    </cofactor>
</comment>